<dbReference type="RefSeq" id="WP_092798754.1">
    <property type="nucleotide sequence ID" value="NZ_FMUH01000001.1"/>
</dbReference>
<name>A0A1G4XA51_9ACTN</name>
<feature type="transmembrane region" description="Helical" evidence="1">
    <location>
        <begin position="29"/>
        <end position="48"/>
    </location>
</feature>
<protein>
    <submittedName>
        <fullName evidence="2">Uncharacterized protein</fullName>
    </submittedName>
</protein>
<keyword evidence="3" id="KW-1185">Reference proteome</keyword>
<gene>
    <name evidence="2" type="ORF">SAMN03159343_0126</name>
</gene>
<proteinExistence type="predicted"/>
<dbReference type="OrthoDB" id="9830735at2"/>
<dbReference type="AlphaFoldDB" id="A0A1G4XA51"/>
<evidence type="ECO:0000313" key="2">
    <source>
        <dbReference type="EMBL" id="SCX37528.1"/>
    </source>
</evidence>
<evidence type="ECO:0000313" key="3">
    <source>
        <dbReference type="Proteomes" id="UP000198981"/>
    </source>
</evidence>
<dbReference type="PROSITE" id="PS51257">
    <property type="entry name" value="PROKAR_LIPOPROTEIN"/>
    <property type="match status" value="1"/>
</dbReference>
<organism evidence="2 3">
    <name type="scientific">Klenkia marina</name>
    <dbReference type="NCBI Taxonomy" id="1960309"/>
    <lineage>
        <taxon>Bacteria</taxon>
        <taxon>Bacillati</taxon>
        <taxon>Actinomycetota</taxon>
        <taxon>Actinomycetes</taxon>
        <taxon>Geodermatophilales</taxon>
        <taxon>Geodermatophilaceae</taxon>
        <taxon>Klenkia</taxon>
    </lineage>
</organism>
<evidence type="ECO:0000256" key="1">
    <source>
        <dbReference type="SAM" id="Phobius"/>
    </source>
</evidence>
<sequence>MRFVQGLLLGVSAGCLVGAAADVLRSYSLVGAVLAFVLFAVLSGRGSAGRQDAARRRTDARLRATRARLQPDTPSTPGGFFAGRRLGDALAWLAAEHAISTLERVGVTEDDLVVLFPGPQGPRLAVVHEAGSGFEVGFVDEPADPRALLGGTGRFQARDLAPDVLPRVLERARRDHPDTWTHVQDPEAVLHRPDRLRDDVTVQLHNGAPTGADQTVWASGSGDLLYVQESLS</sequence>
<keyword evidence="1" id="KW-0472">Membrane</keyword>
<reference evidence="3" key="1">
    <citation type="submission" date="2016-10" db="EMBL/GenBank/DDBJ databases">
        <authorList>
            <person name="Varghese N."/>
            <person name="Submissions S."/>
        </authorList>
    </citation>
    <scope>NUCLEOTIDE SEQUENCE [LARGE SCALE GENOMIC DNA]</scope>
    <source>
        <strain evidence="3">DSM 45722</strain>
    </source>
</reference>
<keyword evidence="1" id="KW-1133">Transmembrane helix</keyword>
<dbReference type="EMBL" id="FMUH01000001">
    <property type="protein sequence ID" value="SCX37528.1"/>
    <property type="molecule type" value="Genomic_DNA"/>
</dbReference>
<dbReference type="Proteomes" id="UP000198981">
    <property type="component" value="Unassembled WGS sequence"/>
</dbReference>
<accession>A0A1G4XA51</accession>
<dbReference type="STRING" id="1960309.SAMN03159343_0126"/>
<keyword evidence="1" id="KW-0812">Transmembrane</keyword>